<dbReference type="PANTHER" id="PTHR30383:SF5">
    <property type="entry name" value="SGNH HYDROLASE-TYPE ESTERASE DOMAIN-CONTAINING PROTEIN"/>
    <property type="match status" value="1"/>
</dbReference>
<dbReference type="EMBL" id="NFLJ01000003">
    <property type="protein sequence ID" value="OUQ36265.1"/>
    <property type="molecule type" value="Genomic_DNA"/>
</dbReference>
<proteinExistence type="predicted"/>
<dbReference type="PANTHER" id="PTHR30383">
    <property type="entry name" value="THIOESTERASE 1/PROTEASE 1/LYSOPHOSPHOLIPASE L1"/>
    <property type="match status" value="1"/>
</dbReference>
<protein>
    <recommendedName>
        <fullName evidence="1">SGNH hydrolase-type esterase domain-containing protein</fullName>
    </recommendedName>
</protein>
<dbReference type="Proteomes" id="UP000195305">
    <property type="component" value="Unassembled WGS sequence"/>
</dbReference>
<organism evidence="2 3">
    <name type="scientific">Massilimicrobiota timonensis</name>
    <dbReference type="NCBI Taxonomy" id="1776392"/>
    <lineage>
        <taxon>Bacteria</taxon>
        <taxon>Bacillati</taxon>
        <taxon>Bacillota</taxon>
        <taxon>Erysipelotrichia</taxon>
        <taxon>Erysipelotrichales</taxon>
        <taxon>Erysipelotrichaceae</taxon>
        <taxon>Massilimicrobiota</taxon>
    </lineage>
</organism>
<evidence type="ECO:0000259" key="1">
    <source>
        <dbReference type="Pfam" id="PF13472"/>
    </source>
</evidence>
<reference evidence="2 3" key="1">
    <citation type="journal article" date="2018" name="BMC Genomics">
        <title>Whole genome sequencing and function prediction of 133 gut anaerobes isolated from chicken caecum in pure cultures.</title>
        <authorList>
            <person name="Medvecky M."/>
            <person name="Cejkova D."/>
            <person name="Polansky O."/>
            <person name="Karasova D."/>
            <person name="Kubasova T."/>
            <person name="Cizek A."/>
            <person name="Rychlik I."/>
        </authorList>
    </citation>
    <scope>NUCLEOTIDE SEQUENCE [LARGE SCALE GENOMIC DNA]</scope>
    <source>
        <strain evidence="2 3">An13</strain>
    </source>
</reference>
<dbReference type="InterPro" id="IPR013830">
    <property type="entry name" value="SGNH_hydro"/>
</dbReference>
<dbReference type="GO" id="GO:0004622">
    <property type="term" value="F:phosphatidylcholine lysophospholipase activity"/>
    <property type="evidence" value="ECO:0007669"/>
    <property type="project" value="TreeGrafter"/>
</dbReference>
<evidence type="ECO:0000313" key="2">
    <source>
        <dbReference type="EMBL" id="OUQ36265.1"/>
    </source>
</evidence>
<dbReference type="SUPFAM" id="SSF52266">
    <property type="entry name" value="SGNH hydrolase"/>
    <property type="match status" value="1"/>
</dbReference>
<keyword evidence="3" id="KW-1185">Reference proteome</keyword>
<dbReference type="AlphaFoldDB" id="A0A1Y4T284"/>
<gene>
    <name evidence="2" type="ORF">B5E75_01700</name>
</gene>
<dbReference type="OrthoDB" id="2513075at2"/>
<evidence type="ECO:0000313" key="3">
    <source>
        <dbReference type="Proteomes" id="UP000195305"/>
    </source>
</evidence>
<dbReference type="InterPro" id="IPR036514">
    <property type="entry name" value="SGNH_hydro_sf"/>
</dbReference>
<dbReference type="Gene3D" id="3.40.50.1110">
    <property type="entry name" value="SGNH hydrolase"/>
    <property type="match status" value="1"/>
</dbReference>
<dbReference type="Pfam" id="PF13472">
    <property type="entry name" value="Lipase_GDSL_2"/>
    <property type="match status" value="1"/>
</dbReference>
<feature type="domain" description="SGNH hydrolase-type esterase" evidence="1">
    <location>
        <begin position="39"/>
        <end position="205"/>
    </location>
</feature>
<dbReference type="RefSeq" id="WP_087357073.1">
    <property type="nucleotide sequence ID" value="NZ_NFLJ01000003.1"/>
</dbReference>
<accession>A0A1Y4T284</accession>
<dbReference type="InterPro" id="IPR051532">
    <property type="entry name" value="Ester_Hydrolysis_Enzymes"/>
</dbReference>
<comment type="caution">
    <text evidence="2">The sequence shown here is derived from an EMBL/GenBank/DDBJ whole genome shotgun (WGS) entry which is preliminary data.</text>
</comment>
<name>A0A1Y4T284_9FIRM</name>
<sequence>MRETMKYNPCYYQLREGQLERMMTIVKQTKTALLGGVVFFGDSITEMYDLEKYFPQIKPIYNCGIGGATSNELLWMVDEAVIKYQPKIVVMMIGINDLGNTVMLSPKDIAVNVKNIIDLIRGNCPDTQIILMSTLPCIETLKDYHHVPGIRCNDLVEMIYQQYQEVIYDSKTILLWTFDDFVDENKEAKVKYYQDGLHLNEEGYKCLTQILTPVIEKYL</sequence>